<evidence type="ECO:0000256" key="1">
    <source>
        <dbReference type="SAM" id="SignalP"/>
    </source>
</evidence>
<reference evidence="3" key="1">
    <citation type="journal article" date="2019" name="Int. J. Syst. Evol. Microbiol.">
        <title>The Global Catalogue of Microorganisms (GCM) 10K type strain sequencing project: providing services to taxonomists for standard genome sequencing and annotation.</title>
        <authorList>
            <consortium name="The Broad Institute Genomics Platform"/>
            <consortium name="The Broad Institute Genome Sequencing Center for Infectious Disease"/>
            <person name="Wu L."/>
            <person name="Ma J."/>
        </authorList>
    </citation>
    <scope>NUCLEOTIDE SEQUENCE [LARGE SCALE GENOMIC DNA]</scope>
    <source>
        <strain evidence="3">JCM 10303</strain>
    </source>
</reference>
<dbReference type="Proteomes" id="UP001500729">
    <property type="component" value="Unassembled WGS sequence"/>
</dbReference>
<evidence type="ECO:0000313" key="2">
    <source>
        <dbReference type="EMBL" id="GAA0537016.1"/>
    </source>
</evidence>
<evidence type="ECO:0000313" key="3">
    <source>
        <dbReference type="Proteomes" id="UP001500729"/>
    </source>
</evidence>
<keyword evidence="3" id="KW-1185">Reference proteome</keyword>
<name>A0ABP3NA60_SACER</name>
<proteinExistence type="predicted"/>
<protein>
    <recommendedName>
        <fullName evidence="4">Secreted protein</fullName>
    </recommendedName>
</protein>
<gene>
    <name evidence="2" type="ORF">GCM10009533_40290</name>
</gene>
<dbReference type="EMBL" id="BAAAGS010000027">
    <property type="protein sequence ID" value="GAA0537016.1"/>
    <property type="molecule type" value="Genomic_DNA"/>
</dbReference>
<dbReference type="RefSeq" id="WP_009945451.1">
    <property type="nucleotide sequence ID" value="NZ_BAAAGS010000027.1"/>
</dbReference>
<sequence>MSIRLYTICAMCVTASAVAGVLVGGFLAASSREESTPLPPVSVSHSVPVESAGVAVPMESAGGMGVTQP</sequence>
<feature type="signal peptide" evidence="1">
    <location>
        <begin position="1"/>
        <end position="19"/>
    </location>
</feature>
<keyword evidence="1" id="KW-0732">Signal</keyword>
<feature type="chain" id="PRO_5045792526" description="Secreted protein" evidence="1">
    <location>
        <begin position="20"/>
        <end position="69"/>
    </location>
</feature>
<accession>A0ABP3NA60</accession>
<evidence type="ECO:0008006" key="4">
    <source>
        <dbReference type="Google" id="ProtNLM"/>
    </source>
</evidence>
<comment type="caution">
    <text evidence="2">The sequence shown here is derived from an EMBL/GenBank/DDBJ whole genome shotgun (WGS) entry which is preliminary data.</text>
</comment>
<organism evidence="2 3">
    <name type="scientific">Saccharopolyspora erythraea</name>
    <name type="common">Streptomyces erythraeus</name>
    <dbReference type="NCBI Taxonomy" id="1836"/>
    <lineage>
        <taxon>Bacteria</taxon>
        <taxon>Bacillati</taxon>
        <taxon>Actinomycetota</taxon>
        <taxon>Actinomycetes</taxon>
        <taxon>Pseudonocardiales</taxon>
        <taxon>Pseudonocardiaceae</taxon>
        <taxon>Saccharopolyspora</taxon>
    </lineage>
</organism>